<keyword evidence="3" id="KW-1185">Reference proteome</keyword>
<organism evidence="2 3">
    <name type="scientific">Silicimonas algicola</name>
    <dbReference type="NCBI Taxonomy" id="1826607"/>
    <lineage>
        <taxon>Bacteria</taxon>
        <taxon>Pseudomonadati</taxon>
        <taxon>Pseudomonadota</taxon>
        <taxon>Alphaproteobacteria</taxon>
        <taxon>Rhodobacterales</taxon>
        <taxon>Paracoccaceae</taxon>
    </lineage>
</organism>
<proteinExistence type="predicted"/>
<protein>
    <submittedName>
        <fullName evidence="2">Uncharacterized protein DUF4178</fullName>
    </submittedName>
</protein>
<dbReference type="AlphaFoldDB" id="A0A316G7K5"/>
<evidence type="ECO:0000313" key="3">
    <source>
        <dbReference type="Proteomes" id="UP000245390"/>
    </source>
</evidence>
<dbReference type="EMBL" id="QGGV01000004">
    <property type="protein sequence ID" value="PWK56612.1"/>
    <property type="molecule type" value="Genomic_DNA"/>
</dbReference>
<dbReference type="Pfam" id="PF13785">
    <property type="entry name" value="DUF4178"/>
    <property type="match status" value="1"/>
</dbReference>
<dbReference type="RefSeq" id="WP_164721523.1">
    <property type="nucleotide sequence ID" value="NZ_CP034588.1"/>
</dbReference>
<feature type="domain" description="DUF4178" evidence="1">
    <location>
        <begin position="36"/>
        <end position="173"/>
    </location>
</feature>
<dbReference type="InterPro" id="IPR025235">
    <property type="entry name" value="DUF4178"/>
</dbReference>
<evidence type="ECO:0000259" key="1">
    <source>
        <dbReference type="Pfam" id="PF13785"/>
    </source>
</evidence>
<gene>
    <name evidence="2" type="ORF">C8D95_104285</name>
</gene>
<dbReference type="Proteomes" id="UP000245390">
    <property type="component" value="Unassembled WGS sequence"/>
</dbReference>
<comment type="caution">
    <text evidence="2">The sequence shown here is derived from an EMBL/GenBank/DDBJ whole genome shotgun (WGS) entry which is preliminary data.</text>
</comment>
<sequence length="179" mass="19673">MFTCTPCGTTSVLRDEAWELAGTGGVMQDAPSLVRIGEQVEVEGLTLMPVGHARFGYGRGWWDEFWCLDGEGEGHWLSADEGDYALERPLAPGDWPSGFRPSLGATVTIRGETFRVTEAETAVCLAVRGEFPEELEIDEAHLYFDLAGPGGQIATFEKWEGGEAWTFGVWLDPWDLRAA</sequence>
<accession>A0A316G7K5</accession>
<name>A0A316G7K5_9RHOB</name>
<evidence type="ECO:0000313" key="2">
    <source>
        <dbReference type="EMBL" id="PWK56612.1"/>
    </source>
</evidence>
<reference evidence="2 3" key="1">
    <citation type="submission" date="2018-05" db="EMBL/GenBank/DDBJ databases">
        <title>Genomic Encyclopedia of Type Strains, Phase IV (KMG-IV): sequencing the most valuable type-strain genomes for metagenomic binning, comparative biology and taxonomic classification.</title>
        <authorList>
            <person name="Goeker M."/>
        </authorList>
    </citation>
    <scope>NUCLEOTIDE SEQUENCE [LARGE SCALE GENOMIC DNA]</scope>
    <source>
        <strain evidence="2 3">DSM 103371</strain>
    </source>
</reference>